<sequence>MTEDLIIEVIDIHKSFGDKVVLDGASLSIRRGESMVIIGGSGSGKSVLIKHMIGLLTPDAGKALVNGQDVAKLNEKELDQLRRKFGMLFQGAALFDSLTIGENVGFALREHTNKSKRDIEKIVTEKLELVGLQGVENLKPAELSGGMKKRAGLARAIAMDPEIILYDEPTTGLDPVMCDQINELIVSLQKKIGTTAVTITHDMVSANKIADRIAMLYQGKFIAVGTPEEVLFSEKPEVAEFCYIGKIIRQTEAIQGR</sequence>
<dbReference type="CDD" id="cd03261">
    <property type="entry name" value="ABC_Org_Solvent_Resistant"/>
    <property type="match status" value="1"/>
</dbReference>
<dbReference type="PANTHER" id="PTHR43023">
    <property type="entry name" value="PROTEIN TRIGALACTOSYLDIACYLGLYCEROL 3, CHLOROPLASTIC"/>
    <property type="match status" value="1"/>
</dbReference>
<protein>
    <submittedName>
        <fullName evidence="5">Phospholipid ABC transporter ATP-binding protein MlaF</fullName>
    </submittedName>
</protein>
<dbReference type="PANTHER" id="PTHR43023:SF6">
    <property type="entry name" value="INTERMEMBRANE PHOSPHOLIPID TRANSPORT SYSTEM ATP-BINDING PROTEIN MLAF"/>
    <property type="match status" value="1"/>
</dbReference>
<dbReference type="SUPFAM" id="SSF52540">
    <property type="entry name" value="P-loop containing nucleoside triphosphate hydrolases"/>
    <property type="match status" value="1"/>
</dbReference>
<keyword evidence="2" id="KW-0547">Nucleotide-binding</keyword>
<proteinExistence type="predicted"/>
<dbReference type="InterPro" id="IPR003439">
    <property type="entry name" value="ABC_transporter-like_ATP-bd"/>
</dbReference>
<dbReference type="AlphaFoldDB" id="A0A3B1CL73"/>
<reference evidence="5" key="1">
    <citation type="submission" date="2018-06" db="EMBL/GenBank/DDBJ databases">
        <authorList>
            <person name="Zhirakovskaya E."/>
        </authorList>
    </citation>
    <scope>NUCLEOTIDE SEQUENCE</scope>
</reference>
<dbReference type="InterPro" id="IPR027417">
    <property type="entry name" value="P-loop_NTPase"/>
</dbReference>
<dbReference type="EMBL" id="UOGA01000277">
    <property type="protein sequence ID" value="VAX24724.1"/>
    <property type="molecule type" value="Genomic_DNA"/>
</dbReference>
<evidence type="ECO:0000256" key="1">
    <source>
        <dbReference type="ARBA" id="ARBA00022448"/>
    </source>
</evidence>
<gene>
    <name evidence="5" type="ORF">MNBD_NITROSPINAE04-1811</name>
</gene>
<feature type="domain" description="ABC transporter" evidence="4">
    <location>
        <begin position="7"/>
        <end position="243"/>
    </location>
</feature>
<dbReference type="Pfam" id="PF00005">
    <property type="entry name" value="ABC_tran"/>
    <property type="match status" value="1"/>
</dbReference>
<dbReference type="InterPro" id="IPR017871">
    <property type="entry name" value="ABC_transporter-like_CS"/>
</dbReference>
<evidence type="ECO:0000259" key="4">
    <source>
        <dbReference type="PROSITE" id="PS50893"/>
    </source>
</evidence>
<dbReference type="GO" id="GO:0016887">
    <property type="term" value="F:ATP hydrolysis activity"/>
    <property type="evidence" value="ECO:0007669"/>
    <property type="project" value="InterPro"/>
</dbReference>
<name>A0A3B1CL73_9ZZZZ</name>
<keyword evidence="1" id="KW-0813">Transport</keyword>
<accession>A0A3B1CL73</accession>
<dbReference type="InterPro" id="IPR003593">
    <property type="entry name" value="AAA+_ATPase"/>
</dbReference>
<dbReference type="PROSITE" id="PS50893">
    <property type="entry name" value="ABC_TRANSPORTER_2"/>
    <property type="match status" value="1"/>
</dbReference>
<evidence type="ECO:0000256" key="3">
    <source>
        <dbReference type="ARBA" id="ARBA00022840"/>
    </source>
</evidence>
<evidence type="ECO:0000256" key="2">
    <source>
        <dbReference type="ARBA" id="ARBA00022741"/>
    </source>
</evidence>
<keyword evidence="3 5" id="KW-0067">ATP-binding</keyword>
<dbReference type="Gene3D" id="3.40.50.300">
    <property type="entry name" value="P-loop containing nucleotide triphosphate hydrolases"/>
    <property type="match status" value="1"/>
</dbReference>
<evidence type="ECO:0000313" key="5">
    <source>
        <dbReference type="EMBL" id="VAX24724.1"/>
    </source>
</evidence>
<dbReference type="SMART" id="SM00382">
    <property type="entry name" value="AAA"/>
    <property type="match status" value="1"/>
</dbReference>
<organism evidence="5">
    <name type="scientific">hydrothermal vent metagenome</name>
    <dbReference type="NCBI Taxonomy" id="652676"/>
    <lineage>
        <taxon>unclassified sequences</taxon>
        <taxon>metagenomes</taxon>
        <taxon>ecological metagenomes</taxon>
    </lineage>
</organism>
<dbReference type="PROSITE" id="PS00211">
    <property type="entry name" value="ABC_TRANSPORTER_1"/>
    <property type="match status" value="1"/>
</dbReference>
<dbReference type="GO" id="GO:0005524">
    <property type="term" value="F:ATP binding"/>
    <property type="evidence" value="ECO:0007669"/>
    <property type="project" value="UniProtKB-KW"/>
</dbReference>